<comment type="caution">
    <text evidence="5">The sequence shown here is derived from an EMBL/GenBank/DDBJ whole genome shotgun (WGS) entry which is preliminary data.</text>
</comment>
<protein>
    <submittedName>
        <fullName evidence="5">Integrator complex subunit 9</fullName>
    </submittedName>
</protein>
<evidence type="ECO:0000313" key="6">
    <source>
        <dbReference type="Proteomes" id="UP001626550"/>
    </source>
</evidence>
<organism evidence="5 6">
    <name type="scientific">Cichlidogyrus casuarinus</name>
    <dbReference type="NCBI Taxonomy" id="1844966"/>
    <lineage>
        <taxon>Eukaryota</taxon>
        <taxon>Metazoa</taxon>
        <taxon>Spiralia</taxon>
        <taxon>Lophotrochozoa</taxon>
        <taxon>Platyhelminthes</taxon>
        <taxon>Monogenea</taxon>
        <taxon>Monopisthocotylea</taxon>
        <taxon>Dactylogyridea</taxon>
        <taxon>Ancyrocephalidae</taxon>
        <taxon>Cichlidogyrus</taxon>
    </lineage>
</organism>
<dbReference type="PANTHER" id="PTHR46094:SF1">
    <property type="entry name" value="INTEGRATOR COMPLEX SUBUNIT 9"/>
    <property type="match status" value="1"/>
</dbReference>
<gene>
    <name evidence="5" type="primary">INTS9</name>
    <name evidence="5" type="ORF">Ciccas_004380</name>
</gene>
<dbReference type="AlphaFoldDB" id="A0ABD2QCI3"/>
<feature type="signal peptide" evidence="3">
    <location>
        <begin position="1"/>
        <end position="16"/>
    </location>
</feature>
<dbReference type="InterPro" id="IPR036866">
    <property type="entry name" value="RibonucZ/Hydroxyglut_hydro"/>
</dbReference>
<dbReference type="Proteomes" id="UP001626550">
    <property type="component" value="Unassembled WGS sequence"/>
</dbReference>
<reference evidence="5 6" key="1">
    <citation type="submission" date="2024-11" db="EMBL/GenBank/DDBJ databases">
        <title>Adaptive evolution of stress response genes in parasites aligns with host niche diversity.</title>
        <authorList>
            <person name="Hahn C."/>
            <person name="Resl P."/>
        </authorList>
    </citation>
    <scope>NUCLEOTIDE SEQUENCE [LARGE SCALE GENOMIC DNA]</scope>
    <source>
        <strain evidence="5">EGGRZ-B1_66</strain>
        <tissue evidence="5">Body</tissue>
    </source>
</reference>
<evidence type="ECO:0000256" key="3">
    <source>
        <dbReference type="SAM" id="SignalP"/>
    </source>
</evidence>
<dbReference type="InterPro" id="IPR027074">
    <property type="entry name" value="Integrator_9su"/>
</dbReference>
<keyword evidence="2" id="KW-0539">Nucleus</keyword>
<dbReference type="GO" id="GO:0005634">
    <property type="term" value="C:nucleus"/>
    <property type="evidence" value="ECO:0007669"/>
    <property type="project" value="UniProtKB-SubCell"/>
</dbReference>
<name>A0ABD2QCI3_9PLAT</name>
<proteinExistence type="predicted"/>
<keyword evidence="6" id="KW-1185">Reference proteome</keyword>
<comment type="subcellular location">
    <subcellularLocation>
        <location evidence="1">Nucleus</location>
    </subcellularLocation>
</comment>
<evidence type="ECO:0000256" key="2">
    <source>
        <dbReference type="ARBA" id="ARBA00023242"/>
    </source>
</evidence>
<evidence type="ECO:0000313" key="5">
    <source>
        <dbReference type="EMBL" id="KAL3316962.1"/>
    </source>
</evidence>
<dbReference type="Pfam" id="PF16661">
    <property type="entry name" value="Lactamase_B_6"/>
    <property type="match status" value="1"/>
</dbReference>
<dbReference type="SUPFAM" id="SSF56281">
    <property type="entry name" value="Metallo-hydrolase/oxidoreductase"/>
    <property type="match status" value="1"/>
</dbReference>
<evidence type="ECO:0000259" key="4">
    <source>
        <dbReference type="Pfam" id="PF16661"/>
    </source>
</evidence>
<feature type="domain" description="Metallo-beta-lactamase" evidence="4">
    <location>
        <begin position="16"/>
        <end position="138"/>
    </location>
</feature>
<feature type="chain" id="PRO_5044871208" evidence="3">
    <location>
        <begin position="17"/>
        <end position="692"/>
    </location>
</feature>
<dbReference type="PANTHER" id="PTHR46094">
    <property type="entry name" value="INTEGRATOR COMPLEX SUBUNIT 9"/>
    <property type="match status" value="1"/>
</dbReference>
<accession>A0ABD2QCI3</accession>
<keyword evidence="3" id="KW-0732">Signal</keyword>
<dbReference type="Gene3D" id="3.60.15.10">
    <property type="entry name" value="Ribonuclease Z/Hydroxyacylglutathione hydrolase-like"/>
    <property type="match status" value="1"/>
</dbReference>
<sequence>MIFFLNLLQLPDIAWSEVDVVCISNTKSFFGLPYLCKFTDFDGLILVTEPVMTYGKLLIEDALDAFDQLPSNIDDEKRINSKEIRKGLEQAIKRLTLVSYSQPISVFEVATVTAFSSGHEIGGCNWIIEVSSDKIGYISHSSILYSHAQPFNPAPFSDVDVLILGTALIEGNEALESTVRDFCTSSIKILSQGGYVLVPILPCGLIFDLLECVHVALKQHKSNAFPTEPGENGHQKQVNHCPLLLVSSQANASLKYATIFGEWLNTEKASVLFEPECPFIYPSLIEDGSLVPLASLSSTFGTRALKTEQLQGDQDQSSVGFSSGVWPNVPSVIFASHPSLRFGPAAYLAKALAYGDVHRQMSNRIQCDTKAPVNGIFLVESDSYLPRRSGENGIQEHEIIDKIFEPFAMKTKFAPENGQSILGPNVVLKRFNMSAQVGGQQITELLNRCGCPKLALVAPHEILEHVQISLPSNPAFSPYSMCKGVRTELRLKKRCEKLVSFSDNLMQQLRPINVTKFLSKQQEASMRDPRVAKPTPSMVAFFDATVIQKPNCVDGGYALEAPINKAPAEVHLYKTNPVVDANSVIDALTMKGVTGAKLVTEQALIQRALALVNSIRPSSYSSISPSGESHDIAVITFVGYSFFVTYVCLIFQPNPNNLLFLSSSDVHLICSDEATRNVINSVLFDCVLGKLS</sequence>
<dbReference type="EMBL" id="JBJKFK010000455">
    <property type="protein sequence ID" value="KAL3316962.1"/>
    <property type="molecule type" value="Genomic_DNA"/>
</dbReference>
<evidence type="ECO:0000256" key="1">
    <source>
        <dbReference type="ARBA" id="ARBA00004123"/>
    </source>
</evidence>
<dbReference type="InterPro" id="IPR001279">
    <property type="entry name" value="Metallo-B-lactamas"/>
</dbReference>